<evidence type="ECO:0000313" key="3">
    <source>
        <dbReference type="Proteomes" id="UP000289333"/>
    </source>
</evidence>
<dbReference type="SUPFAM" id="SSF53474">
    <property type="entry name" value="alpha/beta-Hydrolases"/>
    <property type="match status" value="1"/>
</dbReference>
<name>A0A2H4T2W9_9VIRU</name>
<dbReference type="KEGG" id="vg:41701455"/>
<dbReference type="EMBL" id="KY457233">
    <property type="protein sequence ID" value="ATY70218.1"/>
    <property type="molecule type" value="Genomic_DNA"/>
</dbReference>
<keyword evidence="1" id="KW-0812">Transmembrane</keyword>
<keyword evidence="1" id="KW-0472">Membrane</keyword>
<feature type="transmembrane region" description="Helical" evidence="1">
    <location>
        <begin position="12"/>
        <end position="34"/>
    </location>
</feature>
<dbReference type="Proteomes" id="UP000289333">
    <property type="component" value="Segment"/>
</dbReference>
<dbReference type="RefSeq" id="YP_009553414.1">
    <property type="nucleotide sequence ID" value="NC_040789.1"/>
</dbReference>
<feature type="transmembrane region" description="Helical" evidence="1">
    <location>
        <begin position="181"/>
        <end position="208"/>
    </location>
</feature>
<protein>
    <submittedName>
        <fullName evidence="2">GrBNV gp19-like protein</fullName>
    </submittedName>
</protein>
<proteinExistence type="predicted"/>
<dbReference type="OrthoDB" id="13623at10239"/>
<keyword evidence="3" id="KW-1185">Reference proteome</keyword>
<sequence length="305" mass="33940">MQYIVQHDKMGLISTLFSILFSILVIALIIWIVVYPEPLKPILSLFYPLVEYEANANATKTGTQTFYTTAGTSNTKLVVIFIGGGGMYSTPSGAYGFANQLNTLLGQDYDILLFSYPVRFKNTILDTMLAINKILKNYLHYTTIHAVGISFGSLLAGAFYQKEMSSTKATAMKVPQIGMQFASLGIFSGLLECTFNAELATTLFNYYIMRDTPSTINYTCYGMSIPKYVVSANSDFLVAQTAKFLQQEQCEYKIYSTKNLPHAFSQYINLPDAIDSIENYSKFVVKVDTAVSMRSAKANVRNLVS</sequence>
<evidence type="ECO:0000256" key="1">
    <source>
        <dbReference type="SAM" id="Phobius"/>
    </source>
</evidence>
<dbReference type="Gene3D" id="3.40.50.1820">
    <property type="entry name" value="alpha/beta hydrolase"/>
    <property type="match status" value="1"/>
</dbReference>
<dbReference type="GeneID" id="41701455"/>
<reference evidence="2" key="1">
    <citation type="journal article" date="2021" name="Virus">
        <title>The discovery, distribution and diversity of DNA viruses associated with Drosophila melanogaster in Europe.</title>
        <authorList>
            <person name="Wallace M.A."/>
            <person name="Coffman K.A."/>
            <person name="Gilbert C."/>
            <person name="Ravindran S."/>
            <person name="Albery G.F."/>
            <person name="Abbott J."/>
            <person name="Argyridou E."/>
            <person name="Bellosta P."/>
            <person name="Betancourt A.J."/>
            <person name="Colinet H."/>
            <person name="Eric K."/>
            <person name="Glaser-Schmitt A."/>
            <person name="Grath S."/>
            <person name="Jelic M."/>
            <person name="Kankare M."/>
            <person name="Kozeretska I."/>
            <person name="Loeschcke V."/>
            <person name="Montchamp-Moreau C."/>
            <person name="Ometto L."/>
            <person name="Onder B.S."/>
            <person name="Orengo D.J."/>
            <person name="Parsch J."/>
            <person name="Pascual M."/>
            <person name="Patenkovic A."/>
            <person name="Puerma E."/>
            <person name="Ritchie M.G."/>
            <person name="Rota-Stabelli O."/>
            <person name="Schou M.F."/>
            <person name="Serga S.V."/>
            <person name="Stamenkovic-Radak M."/>
            <person name="Tanaskovic M."/>
            <person name="Veselinovic M.S."/>
            <person name="Vieira J."/>
            <person name="Vieira C.P."/>
            <person name="Kapun M."/>
            <person name="Flatt T."/>
            <person name="Gonzalez J."/>
            <person name="Staubach F."/>
            <person name="Obbard D.J."/>
        </authorList>
    </citation>
    <scope>NUCLEOTIDE SEQUENCE</scope>
    <source>
        <strain evidence="2">DrosEU28 Tomelloso 2015</strain>
    </source>
</reference>
<evidence type="ECO:0000313" key="2">
    <source>
        <dbReference type="EMBL" id="ATY70218.1"/>
    </source>
</evidence>
<accession>A0A2H4T2W9</accession>
<organism evidence="2">
    <name type="scientific">Tomelloso virus</name>
    <dbReference type="NCBI Taxonomy" id="2053981"/>
    <lineage>
        <taxon>Viruses</taxon>
        <taxon>Viruses incertae sedis</taxon>
        <taxon>Naldaviricetes</taxon>
        <taxon>Lefavirales</taxon>
        <taxon>Nudiviridae</taxon>
        <taxon>Alphanudivirus</taxon>
        <taxon>Alphanudivirus alterdromelanogasteris</taxon>
    </lineage>
</organism>
<dbReference type="InterPro" id="IPR029058">
    <property type="entry name" value="AB_hydrolase_fold"/>
</dbReference>
<feature type="transmembrane region" description="Helical" evidence="1">
    <location>
        <begin position="138"/>
        <end position="160"/>
    </location>
</feature>
<keyword evidence="1" id="KW-1133">Transmembrane helix</keyword>